<reference evidence="2" key="1">
    <citation type="submission" date="2022-11" db="UniProtKB">
        <authorList>
            <consortium name="EnsemblMetazoa"/>
        </authorList>
    </citation>
    <scope>IDENTIFICATION</scope>
</reference>
<dbReference type="Proteomes" id="UP000887568">
    <property type="component" value="Unplaced"/>
</dbReference>
<dbReference type="GeneID" id="119746109"/>
<dbReference type="RefSeq" id="XP_038078832.1">
    <property type="nucleotide sequence ID" value="XM_038222904.1"/>
</dbReference>
<proteinExistence type="predicted"/>
<evidence type="ECO:0000313" key="3">
    <source>
        <dbReference type="Proteomes" id="UP000887568"/>
    </source>
</evidence>
<evidence type="ECO:0000256" key="1">
    <source>
        <dbReference type="SAM" id="MobiDB-lite"/>
    </source>
</evidence>
<evidence type="ECO:0000313" key="2">
    <source>
        <dbReference type="EnsemblMetazoa" id="XP_038078832.1"/>
    </source>
</evidence>
<protein>
    <submittedName>
        <fullName evidence="2">Uncharacterized protein</fullName>
    </submittedName>
</protein>
<organism evidence="2 3">
    <name type="scientific">Patiria miniata</name>
    <name type="common">Bat star</name>
    <name type="synonym">Asterina miniata</name>
    <dbReference type="NCBI Taxonomy" id="46514"/>
    <lineage>
        <taxon>Eukaryota</taxon>
        <taxon>Metazoa</taxon>
        <taxon>Echinodermata</taxon>
        <taxon>Eleutherozoa</taxon>
        <taxon>Asterozoa</taxon>
        <taxon>Asteroidea</taxon>
        <taxon>Valvatacea</taxon>
        <taxon>Valvatida</taxon>
        <taxon>Asterinidae</taxon>
        <taxon>Patiria</taxon>
    </lineage>
</organism>
<dbReference type="PANTHER" id="PTHR22876:SF5">
    <property type="entry name" value="CHROMOSOME 9 OPEN READING FRAME 85"/>
    <property type="match status" value="1"/>
</dbReference>
<name>A0A914BTF3_PATMI</name>
<dbReference type="OrthoDB" id="250548at2759"/>
<feature type="region of interest" description="Disordered" evidence="1">
    <location>
        <begin position="137"/>
        <end position="190"/>
    </location>
</feature>
<dbReference type="EnsemblMetazoa" id="XM_038222904.1">
    <property type="protein sequence ID" value="XP_038078832.1"/>
    <property type="gene ID" value="LOC119746109"/>
</dbReference>
<dbReference type="Pfam" id="PF10217">
    <property type="entry name" value="DUF2039"/>
    <property type="match status" value="1"/>
</dbReference>
<feature type="compositionally biased region" description="Basic and acidic residues" evidence="1">
    <location>
        <begin position="145"/>
        <end position="159"/>
    </location>
</feature>
<dbReference type="OMA" id="HKNRHVF"/>
<dbReference type="PANTHER" id="PTHR22876">
    <property type="entry name" value="ZGC:101016"/>
    <property type="match status" value="1"/>
</dbReference>
<keyword evidence="3" id="KW-1185">Reference proteome</keyword>
<sequence>MSSQKSKPPKKSQKYQNTTAFKNDLHDTSRKTKALNQMVVGGVCSRCKEQIEWKIKYKKYKPLTQPKKCVKCEQKTVTQAYHIMCKPCAASADVCAKCGKNEMVTGQGLSPAEEASQASQLQAELRHLTERQRRSFFRYQAKGGQDGDDHGSTKEERPTSKGQELDEEDCESGKDDNSEDCELDDRTCGT</sequence>
<dbReference type="AlphaFoldDB" id="A0A914BTF3"/>
<feature type="region of interest" description="Disordered" evidence="1">
    <location>
        <begin position="1"/>
        <end position="28"/>
    </location>
</feature>
<accession>A0A914BTF3</accession>
<dbReference type="InterPro" id="IPR019351">
    <property type="entry name" value="DUF2039"/>
</dbReference>